<dbReference type="Gene3D" id="3.40.50.410">
    <property type="entry name" value="von Willebrand factor, type A domain"/>
    <property type="match status" value="1"/>
</dbReference>
<dbReference type="InterPro" id="IPR056861">
    <property type="entry name" value="HMCN1-like_VWA"/>
</dbReference>
<dbReference type="PANTHER" id="PTHR14905">
    <property type="entry name" value="NG37"/>
    <property type="match status" value="1"/>
</dbReference>
<dbReference type="Proteomes" id="UP000472271">
    <property type="component" value="Unassembled WGS sequence"/>
</dbReference>
<keyword evidence="3" id="KW-0732">Signal</keyword>
<dbReference type="Ensembl" id="ENSSORT00005038499.1">
    <property type="protein sequence ID" value="ENSSORP00005037523.1"/>
    <property type="gene ID" value="ENSSORG00005017612.1"/>
</dbReference>
<feature type="region of interest" description="Disordered" evidence="5">
    <location>
        <begin position="756"/>
        <end position="776"/>
    </location>
</feature>
<keyword evidence="2" id="KW-0964">Secreted</keyword>
<dbReference type="InParanoid" id="A0A673BAN8"/>
<organism evidence="10 11">
    <name type="scientific">Sphaeramia orbicularis</name>
    <name type="common">orbiculate cardinalfish</name>
    <dbReference type="NCBI Taxonomy" id="375764"/>
    <lineage>
        <taxon>Eukaryota</taxon>
        <taxon>Metazoa</taxon>
        <taxon>Chordata</taxon>
        <taxon>Craniata</taxon>
        <taxon>Vertebrata</taxon>
        <taxon>Euteleostomi</taxon>
        <taxon>Actinopterygii</taxon>
        <taxon>Neopterygii</taxon>
        <taxon>Teleostei</taxon>
        <taxon>Neoteleostei</taxon>
        <taxon>Acanthomorphata</taxon>
        <taxon>Gobiaria</taxon>
        <taxon>Kurtiformes</taxon>
        <taxon>Apogonoidei</taxon>
        <taxon>Apogonidae</taxon>
        <taxon>Apogoninae</taxon>
        <taxon>Sphaeramia</taxon>
    </lineage>
</organism>
<evidence type="ECO:0000256" key="1">
    <source>
        <dbReference type="ARBA" id="ARBA00004613"/>
    </source>
</evidence>
<dbReference type="InterPro" id="IPR056862">
    <property type="entry name" value="VWA7_N"/>
</dbReference>
<feature type="domain" description="Hemicentin/VWA7 galactose-binding" evidence="6">
    <location>
        <begin position="333"/>
        <end position="428"/>
    </location>
</feature>
<dbReference type="Pfam" id="PF25106">
    <property type="entry name" value="VWA_4"/>
    <property type="match status" value="1"/>
</dbReference>
<evidence type="ECO:0000256" key="5">
    <source>
        <dbReference type="SAM" id="MobiDB-lite"/>
    </source>
</evidence>
<gene>
    <name evidence="10" type="primary">LOC115416885</name>
</gene>
<dbReference type="InterPro" id="IPR036465">
    <property type="entry name" value="vWFA_dom_sf"/>
</dbReference>
<evidence type="ECO:0000259" key="6">
    <source>
        <dbReference type="Pfam" id="PF23560"/>
    </source>
</evidence>
<evidence type="ECO:0000259" key="7">
    <source>
        <dbReference type="Pfam" id="PF23619"/>
    </source>
</evidence>
<dbReference type="InterPro" id="IPR052577">
    <property type="entry name" value="VWA7"/>
</dbReference>
<evidence type="ECO:0000259" key="8">
    <source>
        <dbReference type="Pfam" id="PF25106"/>
    </source>
</evidence>
<evidence type="ECO:0000313" key="10">
    <source>
        <dbReference type="Ensembl" id="ENSSORP00005037523.1"/>
    </source>
</evidence>
<accession>A0A673BAN8</accession>
<feature type="domain" description="Hemicentin-1-like von Willebrand factor A" evidence="8">
    <location>
        <begin position="140"/>
        <end position="314"/>
    </location>
</feature>
<name>A0A673BAN8_9TELE</name>
<comment type="subcellular location">
    <subcellularLocation>
        <location evidence="1">Secreted</location>
    </subcellularLocation>
</comment>
<sequence>MGNKRPNTNLLRGGTSIGNIADRARATCRSCDGDDCTNNILEDVLRDKILTSGYFKLWTFFPRSKPAGKCSHGGFFDGTSRTEPKGGINKDKVDSSHGHLHFQAADVAIAATSELLEDVRRAAGDRVFLEMMGISTGKPLCFCIDTTGSMSDDIDAVKTVTSSIINSKAGTAEEPSIYILVPFNDPDFGPLIRTTNPTEFKTKINALTATGGGDAPEMALSGLQLALTGAPPNSEIFLFTDAPAKDRHLLNTVNALIERTKTVVNIMLTGIIGLRGERSTNHGQYQLSRMLSSDAQLFRDLAEASGGLAIEVSKSQLLEATSIVVESSSSTLVTLLKVARSSGGESGNFTFTVDDSVKNLTIYITGGIDKLTLTSPSGVSQEGTTGPLVTSSQFVGNFHTVRLIMQVGLWKMTLVSANAYTLKVVGQSPIDFFFTFVEPSRGLFGGFDTVDNRPRAGVNGTLMVTVTGSNSAIVTDVVLVESSGPGEVNGSVENQDGKTFLVHFDRIPSQAFVVLVKGQIGNSSSRLSSVRFQRQSTTSLKASSLSITADDSDGIIEPGTTFSVPFSVRTSGAGGTVNIQAVNDQGFTSTFPSTLVLESGDSANGTVNITAPVNTTSGTEVTLTIEAQTSDGSDANYVVLSLSVLKTVTDFTPPVCKLLTLQSNCSDGHNSSMWALTLQVTDGINGTGVDRISLRQGNGTLNTTLSPGDNNTIAVSYTAPCSSPTVELVVVDRVGNVDTCIYSVIVTTKTPMTTKPLTTMSQSQTTTSQSLTTTPQSTTSFSTRVVQSSLLCFTIVILSLGFNLPG</sequence>
<evidence type="ECO:0000259" key="9">
    <source>
        <dbReference type="Pfam" id="PF25107"/>
    </source>
</evidence>
<dbReference type="SUPFAM" id="SSF53300">
    <property type="entry name" value="vWA-like"/>
    <property type="match status" value="1"/>
</dbReference>
<dbReference type="CDD" id="cd00198">
    <property type="entry name" value="vWFA"/>
    <property type="match status" value="1"/>
</dbReference>
<dbReference type="Pfam" id="PF23619">
    <property type="entry name" value="Ig_VWA7"/>
    <property type="match status" value="1"/>
</dbReference>
<keyword evidence="11" id="KW-1185">Reference proteome</keyword>
<dbReference type="InterPro" id="IPR056475">
    <property type="entry name" value="GBD_Hemicentin/VWA7"/>
</dbReference>
<dbReference type="PANTHER" id="PTHR14905:SF18">
    <property type="entry name" value="VON WILLEBRAND FACTOR A DOMAIN-CONTAINING 10, TANDEM DUPLICATE 1-RELATED"/>
    <property type="match status" value="1"/>
</dbReference>
<dbReference type="InterPro" id="IPR057615">
    <property type="entry name" value="Ig_VWA7"/>
</dbReference>
<reference evidence="10" key="2">
    <citation type="submission" date="2025-09" db="UniProtKB">
        <authorList>
            <consortium name="Ensembl"/>
        </authorList>
    </citation>
    <scope>IDENTIFICATION</scope>
</reference>
<feature type="domain" description="VWA7 Ig-like" evidence="7">
    <location>
        <begin position="552"/>
        <end position="645"/>
    </location>
</feature>
<feature type="domain" description="VWA7 N-terminal" evidence="9">
    <location>
        <begin position="1"/>
        <end position="129"/>
    </location>
</feature>
<evidence type="ECO:0000313" key="11">
    <source>
        <dbReference type="Proteomes" id="UP000472271"/>
    </source>
</evidence>
<reference evidence="10" key="1">
    <citation type="submission" date="2025-08" db="UniProtKB">
        <authorList>
            <consortium name="Ensembl"/>
        </authorList>
    </citation>
    <scope>IDENTIFICATION</scope>
</reference>
<evidence type="ECO:0000256" key="2">
    <source>
        <dbReference type="ARBA" id="ARBA00022525"/>
    </source>
</evidence>
<protein>
    <submittedName>
        <fullName evidence="10">Uncharacterized protein</fullName>
    </submittedName>
</protein>
<keyword evidence="4" id="KW-0325">Glycoprotein</keyword>
<dbReference type="AlphaFoldDB" id="A0A673BAN8"/>
<dbReference type="Pfam" id="PF23560">
    <property type="entry name" value="GBD_Hemicentin"/>
    <property type="match status" value="1"/>
</dbReference>
<evidence type="ECO:0000256" key="3">
    <source>
        <dbReference type="ARBA" id="ARBA00022729"/>
    </source>
</evidence>
<proteinExistence type="predicted"/>
<dbReference type="Pfam" id="PF25107">
    <property type="entry name" value="VWA7_N"/>
    <property type="match status" value="1"/>
</dbReference>
<dbReference type="GO" id="GO:0005576">
    <property type="term" value="C:extracellular region"/>
    <property type="evidence" value="ECO:0007669"/>
    <property type="project" value="UniProtKB-SubCell"/>
</dbReference>
<evidence type="ECO:0000256" key="4">
    <source>
        <dbReference type="ARBA" id="ARBA00023180"/>
    </source>
</evidence>